<keyword evidence="15 18" id="KW-0496">Mitochondrion</keyword>
<comment type="catalytic activity">
    <reaction evidence="17 18">
        <text>a ubiquinone + NADH + 5 H(+)(in) = a ubiquinol + NAD(+) + 4 H(+)(out)</text>
        <dbReference type="Rhea" id="RHEA:29091"/>
        <dbReference type="Rhea" id="RHEA-COMP:9565"/>
        <dbReference type="Rhea" id="RHEA-COMP:9566"/>
        <dbReference type="ChEBI" id="CHEBI:15378"/>
        <dbReference type="ChEBI" id="CHEBI:16389"/>
        <dbReference type="ChEBI" id="CHEBI:17976"/>
        <dbReference type="ChEBI" id="CHEBI:57540"/>
        <dbReference type="ChEBI" id="CHEBI:57945"/>
        <dbReference type="EC" id="7.1.1.2"/>
    </reaction>
</comment>
<reference evidence="21" key="1">
    <citation type="journal article" date="2024" name="Insect Syst Divers">
        <title>Skimming the skaters: genome skimming improves phylogenetic resolution of Halobatinae (Hemiptera: Gerridae).</title>
        <authorList>
            <person name="Chang J.J.M."/>
            <person name="Raupach M.J."/>
            <person name="Cheng L."/>
            <person name="Damgaard J."/>
            <person name="Hongjamrassilp W."/>
            <person name="Ip Y.C.A."/>
            <person name="Ng M.H.-C."/>
            <person name="Chan W.W.R."/>
            <person name="Kunning I."/>
            <person name="Liang B.J.Y."/>
            <person name="Maggioni D."/>
            <person name="Mana R.R."/>
            <person name="Mishra H."/>
            <person name="Mowe M.A.D."/>
            <person name="Wainwright B.J."/>
            <person name="Whitney J.L."/>
            <person name="Wolfe K."/>
            <person name="Yeo D.C.J."/>
            <person name="Huang D."/>
        </authorList>
    </citation>
    <scope>NUCLEOTIDE SEQUENCE</scope>
</reference>
<keyword evidence="19" id="KW-0732">Signal</keyword>
<comment type="subcellular location">
    <subcellularLocation>
        <location evidence="2 18">Mitochondrion inner membrane</location>
        <topology evidence="2 18">Multi-pass membrane protein</topology>
    </subcellularLocation>
</comment>
<keyword evidence="10 18" id="KW-1278">Translocase</keyword>
<evidence type="ECO:0000313" key="21">
    <source>
        <dbReference type="EMBL" id="WPW47048.1"/>
    </source>
</evidence>
<feature type="transmembrane region" description="Helical" evidence="18">
    <location>
        <begin position="235"/>
        <end position="254"/>
    </location>
</feature>
<feature type="signal peptide" evidence="19">
    <location>
        <begin position="1"/>
        <end position="23"/>
    </location>
</feature>
<feature type="transmembrane region" description="Helical" evidence="18">
    <location>
        <begin position="313"/>
        <end position="332"/>
    </location>
</feature>
<dbReference type="PANTHER" id="PTHR46552">
    <property type="entry name" value="NADH-UBIQUINONE OXIDOREDUCTASE CHAIN 2"/>
    <property type="match status" value="1"/>
</dbReference>
<keyword evidence="9 18" id="KW-0999">Mitochondrion inner membrane</keyword>
<keyword evidence="6" id="KW-0813">Transport</keyword>
<comment type="function">
    <text evidence="1">Core subunit of the mitochondrial membrane respiratory chain NADH dehydrogenase (Complex I) that is believed to belong to the minimal assembly required for catalysis. Complex I functions in the transfer of electrons from NADH to the respiratory chain. The immediate electron acceptor for the enzyme is believed to be ubiquinone.</text>
</comment>
<feature type="transmembrane region" description="Helical" evidence="18">
    <location>
        <begin position="266"/>
        <end position="287"/>
    </location>
</feature>
<evidence type="ECO:0000256" key="19">
    <source>
        <dbReference type="SAM" id="SignalP"/>
    </source>
</evidence>
<evidence type="ECO:0000256" key="11">
    <source>
        <dbReference type="ARBA" id="ARBA00022982"/>
    </source>
</evidence>
<dbReference type="AlphaFoldDB" id="A0AB38Z6K8"/>
<evidence type="ECO:0000256" key="6">
    <source>
        <dbReference type="ARBA" id="ARBA00022448"/>
    </source>
</evidence>
<protein>
    <recommendedName>
        <fullName evidence="5 18">NADH-ubiquinone oxidoreductase chain 2</fullName>
        <ecNumber evidence="4 18">7.1.1.2</ecNumber>
    </recommendedName>
</protein>
<dbReference type="EMBL" id="OR804141">
    <property type="protein sequence ID" value="WPW47048.1"/>
    <property type="molecule type" value="Genomic_DNA"/>
</dbReference>
<dbReference type="InterPro" id="IPR001750">
    <property type="entry name" value="ND/Mrp_TM"/>
</dbReference>
<accession>A0AB38Z6K8</accession>
<sequence>MKMHTKIMAIITLIMSTIMVISSENWLSMWMGLEINMMSFIPLMEKTKNKSSSEAKMMYFLIQSISSMVFLFMIIINSKMMINENLEKLSTILMNMSMIMKMGMAPMNLWFINIMNKLSWENCLILMTWQKIAPMFVMSNMYMSKMMIMMITMMNAIIGAIGGLNQTSIKKIMAFSSVNHMSWMFICMKYNNETWIKYLIIYMLMLIPMILFFKMNSIYHMNQMNMNIKTKTQKINIMIMMMSMGGLPPFIGFYPKWMVIQSIMMYETMFTMMILMFSSMITLFYYLRMISPIIMMNSTNQKWIMKTNESKKIMMMNMIVNLMLPITLILNIM</sequence>
<evidence type="ECO:0000256" key="3">
    <source>
        <dbReference type="ARBA" id="ARBA00007012"/>
    </source>
</evidence>
<evidence type="ECO:0000256" key="10">
    <source>
        <dbReference type="ARBA" id="ARBA00022967"/>
    </source>
</evidence>
<dbReference type="Pfam" id="PF00361">
    <property type="entry name" value="Proton_antipo_M"/>
    <property type="match status" value="1"/>
</dbReference>
<feature type="domain" description="NADH:quinone oxidoreductase/Mrp antiporter transmembrane" evidence="20">
    <location>
        <begin position="23"/>
        <end position="282"/>
    </location>
</feature>
<keyword evidence="13 18" id="KW-0520">NAD</keyword>
<name>A0AB38Z6K8_9HEMI</name>
<keyword evidence="12 18" id="KW-1133">Transmembrane helix</keyword>
<dbReference type="RefSeq" id="YP_011010433.1">
    <property type="nucleotide sequence ID" value="NC_085393.1"/>
</dbReference>
<dbReference type="GeneID" id="87711584"/>
<keyword evidence="8 18" id="KW-0812">Transmembrane</keyword>
<evidence type="ECO:0000256" key="13">
    <source>
        <dbReference type="ARBA" id="ARBA00023027"/>
    </source>
</evidence>
<evidence type="ECO:0000256" key="12">
    <source>
        <dbReference type="ARBA" id="ARBA00022989"/>
    </source>
</evidence>
<evidence type="ECO:0000256" key="15">
    <source>
        <dbReference type="ARBA" id="ARBA00023128"/>
    </source>
</evidence>
<evidence type="ECO:0000256" key="9">
    <source>
        <dbReference type="ARBA" id="ARBA00022792"/>
    </source>
</evidence>
<evidence type="ECO:0000256" key="16">
    <source>
        <dbReference type="ARBA" id="ARBA00023136"/>
    </source>
</evidence>
<evidence type="ECO:0000256" key="2">
    <source>
        <dbReference type="ARBA" id="ARBA00004448"/>
    </source>
</evidence>
<evidence type="ECO:0000259" key="20">
    <source>
        <dbReference type="Pfam" id="PF00361"/>
    </source>
</evidence>
<evidence type="ECO:0000256" key="8">
    <source>
        <dbReference type="ARBA" id="ARBA00022692"/>
    </source>
</evidence>
<dbReference type="GO" id="GO:0006120">
    <property type="term" value="P:mitochondrial electron transport, NADH to ubiquinone"/>
    <property type="evidence" value="ECO:0007669"/>
    <property type="project" value="InterPro"/>
</dbReference>
<evidence type="ECO:0000256" key="5">
    <source>
        <dbReference type="ARBA" id="ARBA00021008"/>
    </source>
</evidence>
<keyword evidence="11 18" id="KW-0249">Electron transport</keyword>
<evidence type="ECO:0000256" key="1">
    <source>
        <dbReference type="ARBA" id="ARBA00003257"/>
    </source>
</evidence>
<dbReference type="InterPro" id="IPR003917">
    <property type="entry name" value="NADH_UbQ_OxRdtase_chain2"/>
</dbReference>
<gene>
    <name evidence="21" type="primary">ND2</name>
</gene>
<dbReference type="GO" id="GO:0008137">
    <property type="term" value="F:NADH dehydrogenase (ubiquinone) activity"/>
    <property type="evidence" value="ECO:0007669"/>
    <property type="project" value="UniProtKB-EC"/>
</dbReference>
<proteinExistence type="inferred from homology"/>
<evidence type="ECO:0000256" key="7">
    <source>
        <dbReference type="ARBA" id="ARBA00022660"/>
    </source>
</evidence>
<dbReference type="PANTHER" id="PTHR46552:SF1">
    <property type="entry name" value="NADH-UBIQUINONE OXIDOREDUCTASE CHAIN 2"/>
    <property type="match status" value="1"/>
</dbReference>
<evidence type="ECO:0000256" key="17">
    <source>
        <dbReference type="ARBA" id="ARBA00049551"/>
    </source>
</evidence>
<keyword evidence="14 18" id="KW-0830">Ubiquinone</keyword>
<dbReference type="InterPro" id="IPR050175">
    <property type="entry name" value="Complex_I_Subunit_2"/>
</dbReference>
<feature type="transmembrane region" description="Helical" evidence="18">
    <location>
        <begin position="198"/>
        <end position="215"/>
    </location>
</feature>
<geneLocation type="mitochondrion" evidence="21"/>
<dbReference type="PRINTS" id="PR01436">
    <property type="entry name" value="NADHDHGNASE2"/>
</dbReference>
<comment type="similarity">
    <text evidence="3 18">Belongs to the complex I subunit 2 family.</text>
</comment>
<evidence type="ECO:0000256" key="14">
    <source>
        <dbReference type="ARBA" id="ARBA00023075"/>
    </source>
</evidence>
<feature type="chain" id="PRO_5044314724" description="NADH-ubiquinone oxidoreductase chain 2" evidence="19">
    <location>
        <begin position="24"/>
        <end position="333"/>
    </location>
</feature>
<dbReference type="CTD" id="4536"/>
<keyword evidence="7 18" id="KW-0679">Respiratory chain</keyword>
<dbReference type="GO" id="GO:0005743">
    <property type="term" value="C:mitochondrial inner membrane"/>
    <property type="evidence" value="ECO:0007669"/>
    <property type="project" value="UniProtKB-SubCell"/>
</dbReference>
<keyword evidence="16 18" id="KW-0472">Membrane</keyword>
<evidence type="ECO:0000256" key="18">
    <source>
        <dbReference type="RuleBase" id="RU003403"/>
    </source>
</evidence>
<organism evidence="21">
    <name type="scientific">Halovelia malaya</name>
    <dbReference type="NCBI Taxonomy" id="3095932"/>
    <lineage>
        <taxon>Eukaryota</taxon>
        <taxon>Metazoa</taxon>
        <taxon>Ecdysozoa</taxon>
        <taxon>Arthropoda</taxon>
        <taxon>Hexapoda</taxon>
        <taxon>Insecta</taxon>
        <taxon>Pterygota</taxon>
        <taxon>Neoptera</taxon>
        <taxon>Paraneoptera</taxon>
        <taxon>Hemiptera</taxon>
        <taxon>Heteroptera</taxon>
        <taxon>Gerromorpha</taxon>
        <taxon>Gerroidea</taxon>
        <taxon>Veliidae</taxon>
        <taxon>Haloveliinae</taxon>
        <taxon>Halovelia</taxon>
    </lineage>
</organism>
<comment type="function">
    <text evidence="18">Core subunit of the mitochondrial membrane respiratory chain NADH dehydrogenase (Complex I) which catalyzes electron transfer from NADH through the respiratory chain, using ubiquinone as an electron acceptor. Essential for the catalytic activity and assembly of complex I.</text>
</comment>
<evidence type="ECO:0000256" key="4">
    <source>
        <dbReference type="ARBA" id="ARBA00012944"/>
    </source>
</evidence>
<dbReference type="EC" id="7.1.1.2" evidence="4 18"/>